<dbReference type="InterPro" id="IPR055570">
    <property type="entry name" value="DUF7146"/>
</dbReference>
<feature type="domain" description="DUF7146" evidence="2">
    <location>
        <begin position="118"/>
        <end position="229"/>
    </location>
</feature>
<dbReference type="Pfam" id="PF23639">
    <property type="entry name" value="DUF7146"/>
    <property type="match status" value="1"/>
</dbReference>
<reference evidence="3" key="1">
    <citation type="journal article" date="2019" name="Ecotoxicol. Environ. Saf.">
        <title>Microbial characterization of heavy metal resistant bacterial strains isolated from an electroplating wastewater treatment plant.</title>
        <authorList>
            <person name="Cai X."/>
            <person name="Zheng X."/>
            <person name="Zhang D."/>
            <person name="Iqbal W."/>
            <person name="Liu C."/>
            <person name="Yang B."/>
            <person name="Zhao X."/>
            <person name="Lu X."/>
            <person name="Mao Y."/>
        </authorList>
    </citation>
    <scope>NUCLEOTIDE SEQUENCE [LARGE SCALE GENOMIC DNA]</scope>
    <source>
        <strain evidence="3">Ni1-3</strain>
    </source>
</reference>
<name>A0A5B8R4I4_9GAMM</name>
<evidence type="ECO:0000259" key="1">
    <source>
        <dbReference type="Pfam" id="PF13362"/>
    </source>
</evidence>
<evidence type="ECO:0000259" key="2">
    <source>
        <dbReference type="Pfam" id="PF23639"/>
    </source>
</evidence>
<dbReference type="InterPro" id="IPR006171">
    <property type="entry name" value="TOPRIM_dom"/>
</dbReference>
<protein>
    <submittedName>
        <fullName evidence="3">Uncharacterized protein</fullName>
    </submittedName>
</protein>
<organism evidence="3">
    <name type="scientific">Shewanella decolorationis</name>
    <dbReference type="NCBI Taxonomy" id="256839"/>
    <lineage>
        <taxon>Bacteria</taxon>
        <taxon>Pseudomonadati</taxon>
        <taxon>Pseudomonadota</taxon>
        <taxon>Gammaproteobacteria</taxon>
        <taxon>Alteromonadales</taxon>
        <taxon>Shewanellaceae</taxon>
        <taxon>Shewanella</taxon>
    </lineage>
</organism>
<accession>A0A5B8R4I4</accession>
<gene>
    <name evidence="3" type="ORF">D0436_22085</name>
</gene>
<dbReference type="RefSeq" id="WP_011711536.1">
    <property type="nucleotide sequence ID" value="NZ_CP076856.1"/>
</dbReference>
<dbReference type="AlphaFoldDB" id="A0A5B8R4I4"/>
<dbReference type="CDD" id="cd01029">
    <property type="entry name" value="TOPRIM_primases"/>
    <property type="match status" value="1"/>
</dbReference>
<feature type="domain" description="Toprim" evidence="1">
    <location>
        <begin position="237"/>
        <end position="328"/>
    </location>
</feature>
<evidence type="ECO:0000313" key="3">
    <source>
        <dbReference type="EMBL" id="QDZ92926.1"/>
    </source>
</evidence>
<dbReference type="InterPro" id="IPR034154">
    <property type="entry name" value="TOPRIM_DnaG/twinkle"/>
</dbReference>
<proteinExistence type="predicted"/>
<sequence>MDAIQKIQAIRSSVNPLDIYGKIPALSEALRKKPSQVPDPRTGSGTTVFRIASNGSTYLNGVGYMDVIDTVAYVLDLPKMKACDEISRLANLKLDSEYVASGSCKPAEYKLPPEDVAKRTESLRKVWSKSVLAMEADYVKAYLSKRGLDVSDLPNTLRGIKSCLNVSNVDGKIVKSWTPAMLGVYFDKEGKPLTLHRIYLTPEGNKANVEDVKKMMSPPGDIRGGAIRLDYHPGEHLAVAEGIETALAVREMSGLPTWACYSDRLLEAVHIPSSVKRVSIFADKDVSGAGQAAAENLRKRLESHGVEARVFFPKQAIPAGSKGIDWLDEYNQLSKPTAA</sequence>
<dbReference type="Pfam" id="PF13362">
    <property type="entry name" value="Toprim_3"/>
    <property type="match status" value="1"/>
</dbReference>
<dbReference type="EMBL" id="CP031775">
    <property type="protein sequence ID" value="QDZ92926.1"/>
    <property type="molecule type" value="Genomic_DNA"/>
</dbReference>